<keyword evidence="4" id="KW-0067">ATP-binding</keyword>
<feature type="compositionally biased region" description="Polar residues" evidence="5">
    <location>
        <begin position="7"/>
        <end position="33"/>
    </location>
</feature>
<dbReference type="InterPro" id="IPR038718">
    <property type="entry name" value="SNF2-like_sf"/>
</dbReference>
<sequence>MSPTPDPGSGSTDMQGEASQAKQGPEEQTSEQPSAKEGTPEQHATLGPNFEGQSPLQEQLLQEQGSKQQSAQDETAQEHASQMDDLQHFQKPPQKEQGPEKEPATSILVSFRSTPIDIDDTTARLSSDFPNVDGTGNAEPEPQTGDDGELFVERAGEVKQTGDVIDLTEETEEESAARALRVAAIPWDLCQHPHDPSTGNALIKTEEESETLAAPVTTISADSLGYPESSTTANMRIKTEKDEKKPIHLSDDEPSDQEGEDIEHISGTLKARAFELDILQKMTNLRPRDKTRMASLEREISRLEERLSRRLSDEQPAGSGAPNSCSVPQREPAVDEGGPADDNGGNKQEATKASSAKAKRGGKRPLAAHSAEQPATKRPKKSQPKGHKIAYESNTSFIQNMLQNQSTIEAGQRMADMPVMTELTATTVKAQKKQLREAAKCNSDDDKQQRAGDNIMMKMARKSFAKKYKVFGDKVQIRGMNTTLLSYQFGGAGWMIQREKATEQPVGGILADAMGLGKTVQTLACIVGNPPTAEDIENGMAKTVIIVPANAVPQRMGEVARHCDGNLAAHYKPTDVINEPYRERTPIWITSYEEVTNQYPSDDKIRRKEKNPALTQSTKFLGHGLFELPRPHRLEDIKVRLSKEESFIYRLVEDKYRRDMSSLLAQSGDEFNSTNRAQWFNKFLRLRQAATHPFQLAEIIKKNFDRNDIELLIDQLKGIQTNVPLIKQVGRLCEEKLRLNRWLSQEENSMMEEWELPDDSEFLKARFDMVPPLVRYSKRLGDENQLGDICPRCGSEPQDRFQPESLRAEPDPKKRTWLGCRECNKLVTSILRSRPLPPPAPAMPAASGRGIYRGKGDDVNGVQPYKDRISMFLADSDKESGVLTPSAKTLVLYQLLTKWSEKYPDDKIILFISYVISAQIVGRMLQGAGIDFLYYFGCLNKVDKQRAIRDFRAKKNVRVLLSSLQCAGQVLNLECANRVILFDLWWNKAMEEQAFGRVYRMGQAKETYLVRIVVRNTVDKRLADMQDRKVKMIGQTIRDHDSAKFTKEDYVALLGRPKRNEHGELVGVEPDYEDGNEEEEEGEMEMVAEEYRFGEGTEEAHHWPGAGNEDGSDWEDDADEHQSRERTVSTTLVGTPSTVAEQTRTSVFRANW</sequence>
<keyword evidence="1" id="KW-0547">Nucleotide-binding</keyword>
<evidence type="ECO:0000256" key="1">
    <source>
        <dbReference type="ARBA" id="ARBA00022741"/>
    </source>
</evidence>
<dbReference type="InterPro" id="IPR001650">
    <property type="entry name" value="Helicase_C-like"/>
</dbReference>
<dbReference type="PANTHER" id="PTHR45626:SF17">
    <property type="entry name" value="HELICASE-LIKE TRANSCRIPTION FACTOR"/>
    <property type="match status" value="1"/>
</dbReference>
<evidence type="ECO:0000259" key="6">
    <source>
        <dbReference type="PROSITE" id="PS51194"/>
    </source>
</evidence>
<dbReference type="InterPro" id="IPR049730">
    <property type="entry name" value="SNF2/RAD54-like_C"/>
</dbReference>
<feature type="region of interest" description="Disordered" evidence="5">
    <location>
        <begin position="1095"/>
        <end position="1132"/>
    </location>
</feature>
<feature type="compositionally biased region" description="Basic and acidic residues" evidence="5">
    <location>
        <begin position="237"/>
        <end position="251"/>
    </location>
</feature>
<dbReference type="Proteomes" id="UP001583172">
    <property type="component" value="Unassembled WGS sequence"/>
</dbReference>
<feature type="compositionally biased region" description="Basic residues" evidence="5">
    <location>
        <begin position="377"/>
        <end position="387"/>
    </location>
</feature>
<keyword evidence="3" id="KW-0347">Helicase</keyword>
<dbReference type="EMBL" id="JAZGSY010000309">
    <property type="protein sequence ID" value="KAL1837305.1"/>
    <property type="molecule type" value="Genomic_DNA"/>
</dbReference>
<dbReference type="Gene3D" id="3.40.50.300">
    <property type="entry name" value="P-loop containing nucleotide triphosphate hydrolases"/>
    <property type="match status" value="1"/>
</dbReference>
<dbReference type="Pfam" id="PF00176">
    <property type="entry name" value="SNF2-rel_dom"/>
    <property type="match status" value="1"/>
</dbReference>
<feature type="compositionally biased region" description="Polar residues" evidence="5">
    <location>
        <begin position="71"/>
        <end position="80"/>
    </location>
</feature>
<dbReference type="Pfam" id="PF00271">
    <property type="entry name" value="Helicase_C"/>
    <property type="match status" value="1"/>
</dbReference>
<gene>
    <name evidence="7" type="ORF">VTJ49DRAFT_4048</name>
</gene>
<feature type="compositionally biased region" description="Acidic residues" evidence="5">
    <location>
        <begin position="1110"/>
        <end position="1119"/>
    </location>
</feature>
<dbReference type="PANTHER" id="PTHR45626">
    <property type="entry name" value="TRANSCRIPTION TERMINATION FACTOR 2-RELATED"/>
    <property type="match status" value="1"/>
</dbReference>
<dbReference type="SMART" id="SM00490">
    <property type="entry name" value="HELICc"/>
    <property type="match status" value="1"/>
</dbReference>
<dbReference type="InterPro" id="IPR050628">
    <property type="entry name" value="SNF2_RAD54_helicase_TF"/>
</dbReference>
<evidence type="ECO:0000256" key="4">
    <source>
        <dbReference type="ARBA" id="ARBA00022840"/>
    </source>
</evidence>
<comment type="caution">
    <text evidence="7">The sequence shown here is derived from an EMBL/GenBank/DDBJ whole genome shotgun (WGS) entry which is preliminary data.</text>
</comment>
<dbReference type="SUPFAM" id="SSF52540">
    <property type="entry name" value="P-loop containing nucleoside triphosphate hydrolases"/>
    <property type="match status" value="2"/>
</dbReference>
<evidence type="ECO:0000313" key="7">
    <source>
        <dbReference type="EMBL" id="KAL1837305.1"/>
    </source>
</evidence>
<organism evidence="7 8">
    <name type="scientific">Humicola insolens</name>
    <name type="common">Soft-rot fungus</name>
    <dbReference type="NCBI Taxonomy" id="85995"/>
    <lineage>
        <taxon>Eukaryota</taxon>
        <taxon>Fungi</taxon>
        <taxon>Dikarya</taxon>
        <taxon>Ascomycota</taxon>
        <taxon>Pezizomycotina</taxon>
        <taxon>Sordariomycetes</taxon>
        <taxon>Sordariomycetidae</taxon>
        <taxon>Sordariales</taxon>
        <taxon>Chaetomiaceae</taxon>
        <taxon>Mycothermus</taxon>
    </lineage>
</organism>
<feature type="region of interest" description="Disordered" evidence="5">
    <location>
        <begin position="307"/>
        <end position="387"/>
    </location>
</feature>
<keyword evidence="8" id="KW-1185">Reference proteome</keyword>
<feature type="region of interest" description="Disordered" evidence="5">
    <location>
        <begin position="223"/>
        <end position="265"/>
    </location>
</feature>
<evidence type="ECO:0000256" key="2">
    <source>
        <dbReference type="ARBA" id="ARBA00022801"/>
    </source>
</evidence>
<feature type="compositionally biased region" description="Acidic residues" evidence="5">
    <location>
        <begin position="252"/>
        <end position="261"/>
    </location>
</feature>
<feature type="compositionally biased region" description="Basic and acidic residues" evidence="5">
    <location>
        <begin position="81"/>
        <end position="103"/>
    </location>
</feature>
<reference evidence="7 8" key="1">
    <citation type="journal article" date="2024" name="Commun. Biol.">
        <title>Comparative genomic analysis of thermophilic fungi reveals convergent evolutionary adaptations and gene losses.</title>
        <authorList>
            <person name="Steindorff A.S."/>
            <person name="Aguilar-Pontes M.V."/>
            <person name="Robinson A.J."/>
            <person name="Andreopoulos B."/>
            <person name="LaButti K."/>
            <person name="Kuo A."/>
            <person name="Mondo S."/>
            <person name="Riley R."/>
            <person name="Otillar R."/>
            <person name="Haridas S."/>
            <person name="Lipzen A."/>
            <person name="Grimwood J."/>
            <person name="Schmutz J."/>
            <person name="Clum A."/>
            <person name="Reid I.D."/>
            <person name="Moisan M.C."/>
            <person name="Butler G."/>
            <person name="Nguyen T.T.M."/>
            <person name="Dewar K."/>
            <person name="Conant G."/>
            <person name="Drula E."/>
            <person name="Henrissat B."/>
            <person name="Hansel C."/>
            <person name="Singer S."/>
            <person name="Hutchinson M.I."/>
            <person name="de Vries R.P."/>
            <person name="Natvig D.O."/>
            <person name="Powell A.J."/>
            <person name="Tsang A."/>
            <person name="Grigoriev I.V."/>
        </authorList>
    </citation>
    <scope>NUCLEOTIDE SEQUENCE [LARGE SCALE GENOMIC DNA]</scope>
    <source>
        <strain evidence="7 8">CBS 620.91</strain>
    </source>
</reference>
<feature type="compositionally biased region" description="Low complexity" evidence="5">
    <location>
        <begin position="51"/>
        <end position="70"/>
    </location>
</feature>
<dbReference type="InterPro" id="IPR027417">
    <property type="entry name" value="P-loop_NTPase"/>
</dbReference>
<evidence type="ECO:0000256" key="3">
    <source>
        <dbReference type="ARBA" id="ARBA00022806"/>
    </source>
</evidence>
<dbReference type="CDD" id="cd18793">
    <property type="entry name" value="SF2_C_SNF"/>
    <property type="match status" value="1"/>
</dbReference>
<dbReference type="PROSITE" id="PS51194">
    <property type="entry name" value="HELICASE_CTER"/>
    <property type="match status" value="1"/>
</dbReference>
<protein>
    <recommendedName>
        <fullName evidence="6">Helicase C-terminal domain-containing protein</fullName>
    </recommendedName>
</protein>
<name>A0ABR3V6E2_HUMIN</name>
<accession>A0ABR3V6E2</accession>
<feature type="region of interest" description="Disordered" evidence="5">
    <location>
        <begin position="1"/>
        <end position="148"/>
    </location>
</feature>
<feature type="domain" description="Helicase C-terminal" evidence="6">
    <location>
        <begin position="891"/>
        <end position="1051"/>
    </location>
</feature>
<evidence type="ECO:0000313" key="8">
    <source>
        <dbReference type="Proteomes" id="UP001583172"/>
    </source>
</evidence>
<dbReference type="InterPro" id="IPR000330">
    <property type="entry name" value="SNF2_N"/>
</dbReference>
<keyword evidence="2" id="KW-0378">Hydrolase</keyword>
<dbReference type="Gene3D" id="3.40.50.10810">
    <property type="entry name" value="Tandem AAA-ATPase domain"/>
    <property type="match status" value="1"/>
</dbReference>
<proteinExistence type="predicted"/>
<evidence type="ECO:0000256" key="5">
    <source>
        <dbReference type="SAM" id="MobiDB-lite"/>
    </source>
</evidence>